<dbReference type="GO" id="GO:0055085">
    <property type="term" value="P:transmembrane transport"/>
    <property type="evidence" value="ECO:0007669"/>
    <property type="project" value="InterPro"/>
</dbReference>
<comment type="subcellular location">
    <subcellularLocation>
        <location evidence="1 9">Cell membrane</location>
        <topology evidence="1 9">Multi-pass membrane protein</topology>
    </subcellularLocation>
</comment>
<dbReference type="CDD" id="cd06261">
    <property type="entry name" value="TM_PBP2"/>
    <property type="match status" value="2"/>
</dbReference>
<keyword evidence="8 9" id="KW-0472">Membrane</keyword>
<dbReference type="AlphaFoldDB" id="E8ZIX8"/>
<protein>
    <submittedName>
        <fullName evidence="11">ABC-type phosphate transport system permease pstC/pstA</fullName>
    </submittedName>
</protein>
<keyword evidence="7 9" id="KW-1133">Transmembrane helix</keyword>
<feature type="transmembrane region" description="Helical" evidence="9">
    <location>
        <begin position="629"/>
        <end position="649"/>
    </location>
</feature>
<dbReference type="PANTHER" id="PTHR30425">
    <property type="entry name" value="PHOSPHATE TRANSPORT SYSTEM PERMEASE PROTEIN PST"/>
    <property type="match status" value="1"/>
</dbReference>
<keyword evidence="4" id="KW-1003">Cell membrane</keyword>
<dbReference type="HOGENOM" id="CLU_023674_0_0_14"/>
<evidence type="ECO:0000256" key="7">
    <source>
        <dbReference type="ARBA" id="ARBA00022989"/>
    </source>
</evidence>
<evidence type="ECO:0000256" key="2">
    <source>
        <dbReference type="ARBA" id="ARBA00007069"/>
    </source>
</evidence>
<gene>
    <name evidence="11" type="primary">pstC/pstA</name>
    <name evidence="11" type="ORF">HF1_10910</name>
</gene>
<feature type="transmembrane region" description="Helical" evidence="9">
    <location>
        <begin position="112"/>
        <end position="132"/>
    </location>
</feature>
<reference evidence="11 12" key="1">
    <citation type="journal article" date="2011" name="J. Bacteriol.">
        <title>Complete genome sequence of Mycoplasma haemofelis, a hemotropic mycoplasma.</title>
        <authorList>
            <person name="Barker E.N."/>
            <person name="Helps C.R."/>
            <person name="Peters I.R."/>
            <person name="Darby A.C."/>
            <person name="Radford A.D."/>
            <person name="Tasker S."/>
        </authorList>
    </citation>
    <scope>NUCLEOTIDE SEQUENCE [LARGE SCALE GENOMIC DNA]</scope>
    <source>
        <strain evidence="11 12">Langford 1</strain>
    </source>
</reference>
<keyword evidence="6 9" id="KW-0812">Transmembrane</keyword>
<dbReference type="InterPro" id="IPR000515">
    <property type="entry name" value="MetI-like"/>
</dbReference>
<keyword evidence="5" id="KW-0592">Phosphate transport</keyword>
<feature type="transmembrane region" description="Helical" evidence="9">
    <location>
        <begin position="152"/>
        <end position="175"/>
    </location>
</feature>
<feature type="transmembrane region" description="Helical" evidence="9">
    <location>
        <begin position="274"/>
        <end position="294"/>
    </location>
</feature>
<evidence type="ECO:0000256" key="6">
    <source>
        <dbReference type="ARBA" id="ARBA00022692"/>
    </source>
</evidence>
<proteinExistence type="inferred from homology"/>
<dbReference type="Pfam" id="PF00528">
    <property type="entry name" value="BPD_transp_1"/>
    <property type="match status" value="2"/>
</dbReference>
<evidence type="ECO:0000256" key="5">
    <source>
        <dbReference type="ARBA" id="ARBA00022592"/>
    </source>
</evidence>
<feature type="domain" description="ABC transmembrane type-1" evidence="10">
    <location>
        <begin position="408"/>
        <end position="618"/>
    </location>
</feature>
<accession>E8ZIX8</accession>
<comment type="similarity">
    <text evidence="2">Belongs to the binding-protein-dependent transport system permease family. CysTW subfamily.</text>
</comment>
<feature type="transmembrane region" description="Helical" evidence="9">
    <location>
        <begin position="361"/>
        <end position="383"/>
    </location>
</feature>
<dbReference type="InterPro" id="IPR035906">
    <property type="entry name" value="MetI-like_sf"/>
</dbReference>
<evidence type="ECO:0000313" key="12">
    <source>
        <dbReference type="Proteomes" id="UP000008637"/>
    </source>
</evidence>
<organism evidence="11 12">
    <name type="scientific">Mycoplasma haemofelis (strain Langford 1)</name>
    <name type="common">Haemobartonella felis</name>
    <dbReference type="NCBI Taxonomy" id="941640"/>
    <lineage>
        <taxon>Bacteria</taxon>
        <taxon>Bacillati</taxon>
        <taxon>Mycoplasmatota</taxon>
        <taxon>Mollicutes</taxon>
        <taxon>Mycoplasmataceae</taxon>
        <taxon>Mycoplasma</taxon>
    </lineage>
</organism>
<evidence type="ECO:0000256" key="4">
    <source>
        <dbReference type="ARBA" id="ARBA00022475"/>
    </source>
</evidence>
<evidence type="ECO:0000256" key="9">
    <source>
        <dbReference type="RuleBase" id="RU363032"/>
    </source>
</evidence>
<name>E8ZIX8_MYCHL</name>
<dbReference type="Proteomes" id="UP000008637">
    <property type="component" value="Chromosome"/>
</dbReference>
<feature type="transmembrane region" description="Helical" evidence="9">
    <location>
        <begin position="529"/>
        <end position="548"/>
    </location>
</feature>
<feature type="domain" description="ABC transmembrane type-1" evidence="10">
    <location>
        <begin position="76"/>
        <end position="293"/>
    </location>
</feature>
<dbReference type="Gene3D" id="1.10.3720.10">
    <property type="entry name" value="MetI-like"/>
    <property type="match status" value="2"/>
</dbReference>
<keyword evidence="3 9" id="KW-0813">Transport</keyword>
<dbReference type="EMBL" id="FR773153">
    <property type="protein sequence ID" value="CBY93099.1"/>
    <property type="molecule type" value="Genomic_DNA"/>
</dbReference>
<evidence type="ECO:0000256" key="8">
    <source>
        <dbReference type="ARBA" id="ARBA00023136"/>
    </source>
</evidence>
<feature type="transmembrane region" description="Helical" evidence="9">
    <location>
        <begin position="208"/>
        <end position="230"/>
    </location>
</feature>
<dbReference type="GO" id="GO:0005886">
    <property type="term" value="C:plasma membrane"/>
    <property type="evidence" value="ECO:0007669"/>
    <property type="project" value="UniProtKB-SubCell"/>
</dbReference>
<feature type="transmembrane region" description="Helical" evidence="9">
    <location>
        <begin position="407"/>
        <end position="433"/>
    </location>
</feature>
<sequence length="668" mass="75855">MDIQAYIAVGRSREDDQLAQALTKLATYFLWFAFSGFFFYIFFEGLKAFYSYSFQSIFFSQEFKLSESGVSFWAPFGVTIFLVLISILFTIPIAIRCSVFITFHLSDENRRFINTVVLLLANIPSVVLGAFVKTYFPPVFKYLPLFDTQLNLITASIALILMILPLVVSLFNAALESQRIYLNSAQVLGISRRESIYKTLLPRVRRTVWVSITIISSRALSESVMLSMILSSANYSSAYGSNMRGFLNSSLNPIAPLISENFFSDGSSESVKNLMFLFGGLLLVTSLAINAVCYQCMKKEPTVSSSDSPSELSNRIRLWLLRLGFPESADFGNGLIPLNEYIYLSQQYYFWRKLREWTYRVLEWICIGILFAFAASLFLSIFIDGLTAISQWDNFTPDFGTDSLGRAIINTFFIVVLSICITVPIALAIAVYLSEYDRDSSIKKYTLYLINAASATPSIIFGIFGLSFFIYQLELTSNGASGRSIIAGVLTISLLILPYMTQLFYTNISSVSDKYRESSYLLGMDKYNTFVKIILPIATVNLIFSILLSIGKIMGETAPLYLTSGMNSIYTTLLFYPGQTLTTRIYAQIYENNISKGETLMAEASFCCLIALTTIILMGRYIIPYTMRLFSYPIDIWIRYYGSWFLYYWKLGWYQTKKMCLYLVNRIL</sequence>
<feature type="transmembrane region" description="Helical" evidence="9">
    <location>
        <begin position="72"/>
        <end position="91"/>
    </location>
</feature>
<feature type="transmembrane region" description="Helical" evidence="9">
    <location>
        <begin position="599"/>
        <end position="623"/>
    </location>
</feature>
<keyword evidence="12" id="KW-1185">Reference proteome</keyword>
<dbReference type="OrthoDB" id="9785113at2"/>
<dbReference type="GO" id="GO:0006817">
    <property type="term" value="P:phosphate ion transport"/>
    <property type="evidence" value="ECO:0007669"/>
    <property type="project" value="UniProtKB-KW"/>
</dbReference>
<dbReference type="SUPFAM" id="SSF161098">
    <property type="entry name" value="MetI-like"/>
    <property type="match status" value="2"/>
</dbReference>
<evidence type="ECO:0000313" key="11">
    <source>
        <dbReference type="EMBL" id="CBY93099.1"/>
    </source>
</evidence>
<feature type="transmembrane region" description="Helical" evidence="9">
    <location>
        <begin position="445"/>
        <end position="473"/>
    </location>
</feature>
<evidence type="ECO:0000259" key="10">
    <source>
        <dbReference type="PROSITE" id="PS50928"/>
    </source>
</evidence>
<dbReference type="KEGG" id="mha:HF1_10910"/>
<dbReference type="PROSITE" id="PS50928">
    <property type="entry name" value="ABC_TM1"/>
    <property type="match status" value="2"/>
</dbReference>
<feature type="transmembrane region" description="Helical" evidence="9">
    <location>
        <begin position="21"/>
        <end position="43"/>
    </location>
</feature>
<feature type="transmembrane region" description="Helical" evidence="9">
    <location>
        <begin position="485"/>
        <end position="508"/>
    </location>
</feature>
<dbReference type="PANTHER" id="PTHR30425:SF1">
    <property type="entry name" value="PHOSPHATE TRANSPORT SYSTEM PERMEASE PROTEIN PSTC"/>
    <property type="match status" value="1"/>
</dbReference>
<evidence type="ECO:0000256" key="1">
    <source>
        <dbReference type="ARBA" id="ARBA00004651"/>
    </source>
</evidence>
<evidence type="ECO:0000256" key="3">
    <source>
        <dbReference type="ARBA" id="ARBA00022448"/>
    </source>
</evidence>
<dbReference type="InterPro" id="IPR051124">
    <property type="entry name" value="Phosphate_Transport_Permease"/>
</dbReference>